<dbReference type="Proteomes" id="UP000308760">
    <property type="component" value="Unassembled WGS sequence"/>
</dbReference>
<comment type="caution">
    <text evidence="2">The sequence shown here is derived from an EMBL/GenBank/DDBJ whole genome shotgun (WGS) entry which is preliminary data.</text>
</comment>
<reference evidence="2 3" key="2">
    <citation type="submission" date="2019-05" db="EMBL/GenBank/DDBJ databases">
        <title>Glycomyces buryatensis sp. nov.</title>
        <authorList>
            <person name="Nikitina E."/>
        </authorList>
    </citation>
    <scope>NUCLEOTIDE SEQUENCE [LARGE SCALE GENOMIC DNA]</scope>
    <source>
        <strain evidence="2 3">18</strain>
    </source>
</reference>
<reference evidence="3" key="1">
    <citation type="submission" date="2019-04" db="EMBL/GenBank/DDBJ databases">
        <title>Nocardioides xinjiangensis sp. nov.</title>
        <authorList>
            <person name="Liu S."/>
        </authorList>
    </citation>
    <scope>NUCLEOTIDE SEQUENCE [LARGE SCALE GENOMIC DNA]</scope>
    <source>
        <strain evidence="3">18</strain>
    </source>
</reference>
<evidence type="ECO:0000313" key="3">
    <source>
        <dbReference type="Proteomes" id="UP000308760"/>
    </source>
</evidence>
<gene>
    <name evidence="2" type="ORF">FAB82_21300</name>
</gene>
<dbReference type="OrthoDB" id="7958481at2"/>
<dbReference type="AlphaFoldDB" id="A0A4S8Q3F7"/>
<accession>A0A4S8Q3F7</accession>
<protein>
    <submittedName>
        <fullName evidence="2">Alpha/beta hydrolase</fullName>
    </submittedName>
</protein>
<organism evidence="2 3">
    <name type="scientific">Glycomyces buryatensis</name>
    <dbReference type="NCBI Taxonomy" id="2570927"/>
    <lineage>
        <taxon>Bacteria</taxon>
        <taxon>Bacillati</taxon>
        <taxon>Actinomycetota</taxon>
        <taxon>Actinomycetes</taxon>
        <taxon>Glycomycetales</taxon>
        <taxon>Glycomycetaceae</taxon>
        <taxon>Glycomyces</taxon>
    </lineage>
</organism>
<name>A0A4S8Q3F7_9ACTN</name>
<dbReference type="PANTHER" id="PTHR43433">
    <property type="entry name" value="HYDROLASE, ALPHA/BETA FOLD FAMILY PROTEIN"/>
    <property type="match status" value="1"/>
</dbReference>
<dbReference type="InterPro" id="IPR000073">
    <property type="entry name" value="AB_hydrolase_1"/>
</dbReference>
<evidence type="ECO:0000259" key="1">
    <source>
        <dbReference type="Pfam" id="PF00561"/>
    </source>
</evidence>
<dbReference type="GO" id="GO:0016787">
    <property type="term" value="F:hydrolase activity"/>
    <property type="evidence" value="ECO:0007669"/>
    <property type="project" value="UniProtKB-KW"/>
</dbReference>
<feature type="domain" description="AB hydrolase-1" evidence="1">
    <location>
        <begin position="43"/>
        <end position="275"/>
    </location>
</feature>
<dbReference type="InterPro" id="IPR029058">
    <property type="entry name" value="AB_hydrolase_fold"/>
</dbReference>
<dbReference type="SUPFAM" id="SSF53474">
    <property type="entry name" value="alpha/beta-Hydrolases"/>
    <property type="match status" value="1"/>
</dbReference>
<dbReference type="InterPro" id="IPR050471">
    <property type="entry name" value="AB_hydrolase"/>
</dbReference>
<evidence type="ECO:0000313" key="2">
    <source>
        <dbReference type="EMBL" id="THV37082.1"/>
    </source>
</evidence>
<dbReference type="Gene3D" id="3.40.50.1820">
    <property type="entry name" value="alpha/beta hydrolase"/>
    <property type="match status" value="1"/>
</dbReference>
<keyword evidence="3" id="KW-1185">Reference proteome</keyword>
<dbReference type="RefSeq" id="WP_136536558.1">
    <property type="nucleotide sequence ID" value="NZ_STGY01000071.1"/>
</dbReference>
<sequence length="289" mass="31738">MNTSNDQNRPVITSYVEAPTNTITANGVTFVYRELGPKGGIPVVFFVHLAATLDYWDPQIVDAIAKDRHVITFDQRGVGASTGEVPDSIEAMADDAYAFITALGFDKIDVFSFSLGGFIAQALIAEHPDLVRRLVLTGTGPKGGKDIDKVAGVTYRDVLKATLTRSDPREFLFFNRDALGKRAAKAYVERTTGSRTEVRDAPMKVQGFQTQLKAIKKWGRGTPHDLSKLTQPTLIANGDNDRMVPSVLSEDMQRRIKDSELVIYPDSGHGGVFQHHREFAPVAAAFLSR</sequence>
<dbReference type="PANTHER" id="PTHR43433:SF5">
    <property type="entry name" value="AB HYDROLASE-1 DOMAIN-CONTAINING PROTEIN"/>
    <property type="match status" value="1"/>
</dbReference>
<keyword evidence="2" id="KW-0378">Hydrolase</keyword>
<dbReference type="PRINTS" id="PR00111">
    <property type="entry name" value="ABHYDROLASE"/>
</dbReference>
<dbReference type="EMBL" id="STGY01000071">
    <property type="protein sequence ID" value="THV37082.1"/>
    <property type="molecule type" value="Genomic_DNA"/>
</dbReference>
<proteinExistence type="predicted"/>
<dbReference type="Pfam" id="PF00561">
    <property type="entry name" value="Abhydrolase_1"/>
    <property type="match status" value="1"/>
</dbReference>